<dbReference type="InterPro" id="IPR001296">
    <property type="entry name" value="Glyco_trans_1"/>
</dbReference>
<protein>
    <recommendedName>
        <fullName evidence="4">Glycosyltransferase subfamily 4-like N-terminal domain-containing protein</fullName>
    </recommendedName>
</protein>
<dbReference type="InterPro" id="IPR028098">
    <property type="entry name" value="Glyco_trans_4-like_N"/>
</dbReference>
<name>A0A382HM41_9ZZZZ</name>
<dbReference type="PANTHER" id="PTHR12526">
    <property type="entry name" value="GLYCOSYLTRANSFERASE"/>
    <property type="match status" value="1"/>
</dbReference>
<dbReference type="SUPFAM" id="SSF53756">
    <property type="entry name" value="UDP-Glycosyltransferase/glycogen phosphorylase"/>
    <property type="match status" value="1"/>
</dbReference>
<gene>
    <name evidence="3" type="ORF">METZ01_LOCUS240597</name>
</gene>
<organism evidence="3">
    <name type="scientific">marine metagenome</name>
    <dbReference type="NCBI Taxonomy" id="408172"/>
    <lineage>
        <taxon>unclassified sequences</taxon>
        <taxon>metagenomes</taxon>
        <taxon>ecological metagenomes</taxon>
    </lineage>
</organism>
<feature type="non-terminal residue" evidence="3">
    <location>
        <position position="364"/>
    </location>
</feature>
<reference evidence="3" key="1">
    <citation type="submission" date="2018-05" db="EMBL/GenBank/DDBJ databases">
        <authorList>
            <person name="Lanie J.A."/>
            <person name="Ng W.-L."/>
            <person name="Kazmierczak K.M."/>
            <person name="Andrzejewski T.M."/>
            <person name="Davidsen T.M."/>
            <person name="Wayne K.J."/>
            <person name="Tettelin H."/>
            <person name="Glass J.I."/>
            <person name="Rusch D."/>
            <person name="Podicherti R."/>
            <person name="Tsui H.-C.T."/>
            <person name="Winkler M.E."/>
        </authorList>
    </citation>
    <scope>NUCLEOTIDE SEQUENCE</scope>
</reference>
<dbReference type="GO" id="GO:0016757">
    <property type="term" value="F:glycosyltransferase activity"/>
    <property type="evidence" value="ECO:0007669"/>
    <property type="project" value="InterPro"/>
</dbReference>
<evidence type="ECO:0000313" key="3">
    <source>
        <dbReference type="EMBL" id="SVB87743.1"/>
    </source>
</evidence>
<feature type="domain" description="Glycosyl transferase family 1" evidence="1">
    <location>
        <begin position="205"/>
        <end position="364"/>
    </location>
</feature>
<evidence type="ECO:0000259" key="2">
    <source>
        <dbReference type="Pfam" id="PF13439"/>
    </source>
</evidence>
<dbReference type="PANTHER" id="PTHR12526:SF637">
    <property type="entry name" value="GLYCOSYLTRANSFERASE EPSF-RELATED"/>
    <property type="match status" value="1"/>
</dbReference>
<evidence type="ECO:0008006" key="4">
    <source>
        <dbReference type="Google" id="ProtNLM"/>
    </source>
</evidence>
<dbReference type="CDD" id="cd03801">
    <property type="entry name" value="GT4_PimA-like"/>
    <property type="match status" value="1"/>
</dbReference>
<dbReference type="AlphaFoldDB" id="A0A382HM41"/>
<feature type="domain" description="Glycosyltransferase subfamily 4-like N-terminal" evidence="2">
    <location>
        <begin position="20"/>
        <end position="194"/>
    </location>
</feature>
<proteinExistence type="predicted"/>
<accession>A0A382HM41</accession>
<evidence type="ECO:0000259" key="1">
    <source>
        <dbReference type="Pfam" id="PF00534"/>
    </source>
</evidence>
<dbReference type="Pfam" id="PF13439">
    <property type="entry name" value="Glyco_transf_4"/>
    <property type="match status" value="1"/>
</dbReference>
<dbReference type="Gene3D" id="3.40.50.2000">
    <property type="entry name" value="Glycogen Phosphorylase B"/>
    <property type="match status" value="2"/>
</dbReference>
<dbReference type="EMBL" id="UINC01061795">
    <property type="protein sequence ID" value="SVB87743.1"/>
    <property type="molecule type" value="Genomic_DNA"/>
</dbReference>
<dbReference type="Pfam" id="PF00534">
    <property type="entry name" value="Glycos_transf_1"/>
    <property type="match status" value="1"/>
</dbReference>
<sequence length="364" mass="40802">MATQKKLNIAIAISSFFPDIGGAQITAHNLARHLTDQGHRVVMFSAWTSWRKLGANKDELGYPLFPLLPGQQRLMPTLGWIYHFAQNLYFSWAQKKYKFHLWQSFGTYPAGISVSRFTLPRRIPHILRTVGYDIQKKPELGYGYRVDPKIESLIQKWSPRISKAVALSESVRPDLHDIGVPNEKIEIIPCGVDQSHFENTEAHKTATRNKHGIPLDKFVFITVGRNHPKKGFTVLLDAMAEMKRARTLDNLHVVFIGRNMSKLAPQATELKVNDHVTLIEELGLNSDNRDFRVPSTPLIKLYKSADACVFPSLIETFAMINIEAMAAGIPVISTNAPGCFETIVDGIDGLIAKAGDPVHLARKM</sequence>